<sequence>MATGHDSFQSKVLNQGGQLGDSYRSWQSRRPELFRQPNSVSSMAPNTAARISVVADGHDNIVKLLNTVCDGTLQKSLISKSQAYATRGAIQARAPISMIDHDGRKHTSSATIALRWFYEGGLQTFTETFYIVDKIPRLEGGELDAMLRKDVERTSEHYPIQAHPYVRSPHRPSDQKAPDQSEAQLRYIKEKQAEAKRVQDNREKKPGPKR</sequence>
<evidence type="ECO:0000256" key="1">
    <source>
        <dbReference type="SAM" id="MobiDB-lite"/>
    </source>
</evidence>
<feature type="region of interest" description="Disordered" evidence="1">
    <location>
        <begin position="156"/>
        <end position="210"/>
    </location>
</feature>
<gene>
    <name evidence="2" type="ORF">LTR84_005571</name>
</gene>
<feature type="compositionally biased region" description="Basic and acidic residues" evidence="1">
    <location>
        <begin position="187"/>
        <end position="210"/>
    </location>
</feature>
<accession>A0AAV9N2P9</accession>
<dbReference type="GeneID" id="89973746"/>
<feature type="region of interest" description="Disordered" evidence="1">
    <location>
        <begin position="1"/>
        <end position="25"/>
    </location>
</feature>
<dbReference type="RefSeq" id="XP_064703840.1">
    <property type="nucleotide sequence ID" value="XM_064849137.1"/>
</dbReference>
<keyword evidence="3" id="KW-1185">Reference proteome</keyword>
<name>A0AAV9N2P9_9EURO</name>
<dbReference type="EMBL" id="JAVRRD010000021">
    <property type="protein sequence ID" value="KAK5048481.1"/>
    <property type="molecule type" value="Genomic_DNA"/>
</dbReference>
<proteinExistence type="predicted"/>
<dbReference type="AlphaFoldDB" id="A0AAV9N2P9"/>
<comment type="caution">
    <text evidence="2">The sequence shown here is derived from an EMBL/GenBank/DDBJ whole genome shotgun (WGS) entry which is preliminary data.</text>
</comment>
<organism evidence="2 3">
    <name type="scientific">Exophiala bonariae</name>
    <dbReference type="NCBI Taxonomy" id="1690606"/>
    <lineage>
        <taxon>Eukaryota</taxon>
        <taxon>Fungi</taxon>
        <taxon>Dikarya</taxon>
        <taxon>Ascomycota</taxon>
        <taxon>Pezizomycotina</taxon>
        <taxon>Eurotiomycetes</taxon>
        <taxon>Chaetothyriomycetidae</taxon>
        <taxon>Chaetothyriales</taxon>
        <taxon>Herpotrichiellaceae</taxon>
        <taxon>Exophiala</taxon>
    </lineage>
</organism>
<evidence type="ECO:0000313" key="2">
    <source>
        <dbReference type="EMBL" id="KAK5048481.1"/>
    </source>
</evidence>
<reference evidence="2 3" key="1">
    <citation type="submission" date="2023-08" db="EMBL/GenBank/DDBJ databases">
        <title>Black Yeasts Isolated from many extreme environments.</title>
        <authorList>
            <person name="Coleine C."/>
            <person name="Stajich J.E."/>
            <person name="Selbmann L."/>
        </authorList>
    </citation>
    <scope>NUCLEOTIDE SEQUENCE [LARGE SCALE GENOMIC DNA]</scope>
    <source>
        <strain evidence="2 3">CCFEE 5792</strain>
    </source>
</reference>
<feature type="compositionally biased region" description="Polar residues" evidence="1">
    <location>
        <begin position="1"/>
        <end position="16"/>
    </location>
</feature>
<dbReference type="Proteomes" id="UP001358417">
    <property type="component" value="Unassembled WGS sequence"/>
</dbReference>
<evidence type="ECO:0000313" key="3">
    <source>
        <dbReference type="Proteomes" id="UP001358417"/>
    </source>
</evidence>
<protein>
    <submittedName>
        <fullName evidence="2">Uncharacterized protein</fullName>
    </submittedName>
</protein>